<dbReference type="Pfam" id="PF02518">
    <property type="entry name" value="HATPase_c"/>
    <property type="match status" value="1"/>
</dbReference>
<keyword evidence="13 14" id="KW-0472">Membrane</keyword>
<evidence type="ECO:0000256" key="6">
    <source>
        <dbReference type="ARBA" id="ARBA00022679"/>
    </source>
</evidence>
<dbReference type="RefSeq" id="WP_181068574.1">
    <property type="nucleotide sequence ID" value="NZ_JAAMRF010000001.1"/>
</dbReference>
<dbReference type="Pfam" id="PF00512">
    <property type="entry name" value="HisKA"/>
    <property type="match status" value="1"/>
</dbReference>
<keyword evidence="10 14" id="KW-0067">ATP-binding</keyword>
<dbReference type="SUPFAM" id="SSF47384">
    <property type="entry name" value="Homodimeric domain of signal transducing histidine kinase"/>
    <property type="match status" value="1"/>
</dbReference>
<dbReference type="GO" id="GO:0004673">
    <property type="term" value="F:protein histidine kinase activity"/>
    <property type="evidence" value="ECO:0007669"/>
    <property type="project" value="UniProtKB-EC"/>
</dbReference>
<keyword evidence="11 14" id="KW-1133">Transmembrane helix</keyword>
<protein>
    <recommendedName>
        <fullName evidence="14">Sensor protein</fullName>
        <ecNumber evidence="14">2.7.13.3</ecNumber>
    </recommendedName>
</protein>
<name>A0ABR5YV03_9GAMM</name>
<dbReference type="CDD" id="cd06225">
    <property type="entry name" value="HAMP"/>
    <property type="match status" value="1"/>
</dbReference>
<keyword evidence="3 14" id="KW-1003">Cell membrane</keyword>
<comment type="subcellular location">
    <subcellularLocation>
        <location evidence="2 14">Cell inner membrane</location>
    </subcellularLocation>
</comment>
<dbReference type="InterPro" id="IPR003660">
    <property type="entry name" value="HAMP_dom"/>
</dbReference>
<dbReference type="PANTHER" id="PTHR45436:SF9">
    <property type="entry name" value="SENSOR PROTEIN"/>
    <property type="match status" value="1"/>
</dbReference>
<evidence type="ECO:0000313" key="17">
    <source>
        <dbReference type="EMBL" id="MBA1271768.1"/>
    </source>
</evidence>
<dbReference type="Gene3D" id="3.30.565.10">
    <property type="entry name" value="Histidine kinase-like ATPase, C-terminal domain"/>
    <property type="match status" value="1"/>
</dbReference>
<comment type="catalytic activity">
    <reaction evidence="1 14">
        <text>ATP + protein L-histidine = ADP + protein N-phospho-L-histidine.</text>
        <dbReference type="EC" id="2.7.13.3"/>
    </reaction>
</comment>
<evidence type="ECO:0000259" key="16">
    <source>
        <dbReference type="PROSITE" id="PS50885"/>
    </source>
</evidence>
<keyword evidence="9 14" id="KW-0418">Kinase</keyword>
<dbReference type="InterPro" id="IPR004358">
    <property type="entry name" value="Sig_transdc_His_kin-like_C"/>
</dbReference>
<evidence type="ECO:0000259" key="15">
    <source>
        <dbReference type="PROSITE" id="PS50109"/>
    </source>
</evidence>
<evidence type="ECO:0000256" key="1">
    <source>
        <dbReference type="ARBA" id="ARBA00000085"/>
    </source>
</evidence>
<keyword evidence="6 14" id="KW-0808">Transferase</keyword>
<dbReference type="InterPro" id="IPR003661">
    <property type="entry name" value="HisK_dim/P_dom"/>
</dbReference>
<sequence length="474" mass="52242">MKGSIAKRLGVMFALAVVLITSISAVTLRCSLKRTLVGQMHNELVLRHSVLDPVLSKYDSPEFWSVLLQKLDGLTPSDERVRYWIVVDNPAYSYGGPMPDGRDWSERSDGFDNIKIQGRDRPMVVLLKIIPALGSRPELRFIVGLDSTPFTEILDNFTETLILISAVGMVLVALLGYWIARFGLGPVRRLSRQANSLPPGDSKQRLDTGELPSELQELAVSFNGALARQEAAWCQLEGFNANVAHELRTPLTNLIGQTQVALAHERDTGELQDLLQSNLEELERMGAIVNDMLFLAGAERGQRATELSDVSLYEEALKTVEYLEPSLIGKHLSVSIKGDMRVRIDRRLFHRSLANLLQNAVRYASPASTITVSLVDAGLQAVVSVSNAGEPIDSEHLQHLFERFYRADEARARSDAHHGLGLSIVRAVASMHGGEVFAKSEDGVNTFGFSLTSEAARRAIDPPEPTRAFAQVTH</sequence>
<evidence type="ECO:0000256" key="5">
    <source>
        <dbReference type="ARBA" id="ARBA00022553"/>
    </source>
</evidence>
<dbReference type="PRINTS" id="PR00344">
    <property type="entry name" value="BCTRLSENSOR"/>
</dbReference>
<dbReference type="Proteomes" id="UP000786387">
    <property type="component" value="Unassembled WGS sequence"/>
</dbReference>
<dbReference type="EC" id="2.7.13.3" evidence="14"/>
<evidence type="ECO:0000256" key="14">
    <source>
        <dbReference type="RuleBase" id="RU364088"/>
    </source>
</evidence>
<dbReference type="PROSITE" id="PS50885">
    <property type="entry name" value="HAMP"/>
    <property type="match status" value="1"/>
</dbReference>
<dbReference type="Pfam" id="PF00672">
    <property type="entry name" value="HAMP"/>
    <property type="match status" value="1"/>
</dbReference>
<evidence type="ECO:0000256" key="7">
    <source>
        <dbReference type="ARBA" id="ARBA00022692"/>
    </source>
</evidence>
<keyword evidence="18" id="KW-1185">Reference proteome</keyword>
<dbReference type="SMART" id="SM00387">
    <property type="entry name" value="HATPase_c"/>
    <property type="match status" value="1"/>
</dbReference>
<evidence type="ECO:0000256" key="13">
    <source>
        <dbReference type="ARBA" id="ARBA00023136"/>
    </source>
</evidence>
<feature type="domain" description="HAMP" evidence="16">
    <location>
        <begin position="181"/>
        <end position="234"/>
    </location>
</feature>
<organism evidence="17 18">
    <name type="scientific">Stutzerimonas azotifigens</name>
    <dbReference type="NCBI Taxonomy" id="291995"/>
    <lineage>
        <taxon>Bacteria</taxon>
        <taxon>Pseudomonadati</taxon>
        <taxon>Pseudomonadota</taxon>
        <taxon>Gammaproteobacteria</taxon>
        <taxon>Pseudomonadales</taxon>
        <taxon>Pseudomonadaceae</taxon>
        <taxon>Stutzerimonas</taxon>
    </lineage>
</organism>
<dbReference type="InterPro" id="IPR005467">
    <property type="entry name" value="His_kinase_dom"/>
</dbReference>
<feature type="transmembrane region" description="Helical" evidence="14">
    <location>
        <begin position="161"/>
        <end position="180"/>
    </location>
</feature>
<evidence type="ECO:0000256" key="4">
    <source>
        <dbReference type="ARBA" id="ARBA00022519"/>
    </source>
</evidence>
<keyword evidence="8 14" id="KW-0547">Nucleotide-binding</keyword>
<dbReference type="CDD" id="cd00075">
    <property type="entry name" value="HATPase"/>
    <property type="match status" value="1"/>
</dbReference>
<evidence type="ECO:0000256" key="2">
    <source>
        <dbReference type="ARBA" id="ARBA00004533"/>
    </source>
</evidence>
<gene>
    <name evidence="17" type="ORF">G7026_00225</name>
</gene>
<keyword evidence="5" id="KW-0597">Phosphoprotein</keyword>
<evidence type="ECO:0000256" key="11">
    <source>
        <dbReference type="ARBA" id="ARBA00022989"/>
    </source>
</evidence>
<evidence type="ECO:0000256" key="8">
    <source>
        <dbReference type="ARBA" id="ARBA00022741"/>
    </source>
</evidence>
<evidence type="ECO:0000256" key="10">
    <source>
        <dbReference type="ARBA" id="ARBA00022840"/>
    </source>
</evidence>
<dbReference type="InterPro" id="IPR036097">
    <property type="entry name" value="HisK_dim/P_sf"/>
</dbReference>
<dbReference type="NCBIfam" id="TIGR01386">
    <property type="entry name" value="cztS_silS_copS"/>
    <property type="match status" value="1"/>
</dbReference>
<dbReference type="SMART" id="SM00388">
    <property type="entry name" value="HisKA"/>
    <property type="match status" value="1"/>
</dbReference>
<dbReference type="Gene3D" id="1.10.287.130">
    <property type="match status" value="1"/>
</dbReference>
<accession>A0ABR5YV03</accession>
<keyword evidence="12 14" id="KW-0902">Two-component regulatory system</keyword>
<keyword evidence="7 14" id="KW-0812">Transmembrane</keyword>
<dbReference type="InterPro" id="IPR003594">
    <property type="entry name" value="HATPase_dom"/>
</dbReference>
<dbReference type="PANTHER" id="PTHR45436">
    <property type="entry name" value="SENSOR HISTIDINE KINASE YKOH"/>
    <property type="match status" value="1"/>
</dbReference>
<comment type="caution">
    <text evidence="17">The sequence shown here is derived from an EMBL/GenBank/DDBJ whole genome shotgun (WGS) entry which is preliminary data.</text>
</comment>
<keyword evidence="4 14" id="KW-0997">Cell inner membrane</keyword>
<dbReference type="EMBL" id="JAAMRF010000001">
    <property type="protein sequence ID" value="MBA1271768.1"/>
    <property type="molecule type" value="Genomic_DNA"/>
</dbReference>
<reference evidence="17 18" key="1">
    <citation type="submission" date="2020-02" db="EMBL/GenBank/DDBJ databases">
        <title>Synteny-based analysis reveals conserved mechanism for high triclosan tolerance in Pseudomonas, as well as instances of horizontal transfer.</title>
        <authorList>
            <person name="Mcfarland A.G."/>
            <person name="Bertucci H.K."/>
            <person name="Litmann E."/>
            <person name="Shen J."/>
            <person name="Huttenhower C."/>
            <person name="Hartmann E.M."/>
        </authorList>
    </citation>
    <scope>NUCLEOTIDE SEQUENCE [LARGE SCALE GENOMIC DNA]</scope>
    <source>
        <strain evidence="17 18">115A1</strain>
    </source>
</reference>
<dbReference type="PROSITE" id="PS50109">
    <property type="entry name" value="HIS_KIN"/>
    <property type="match status" value="1"/>
</dbReference>
<dbReference type="InterPro" id="IPR006290">
    <property type="entry name" value="CztS_silS_copS"/>
</dbReference>
<dbReference type="Gene3D" id="6.10.340.10">
    <property type="match status" value="1"/>
</dbReference>
<dbReference type="InterPro" id="IPR036890">
    <property type="entry name" value="HATPase_C_sf"/>
</dbReference>
<evidence type="ECO:0000313" key="18">
    <source>
        <dbReference type="Proteomes" id="UP000786387"/>
    </source>
</evidence>
<evidence type="ECO:0000256" key="9">
    <source>
        <dbReference type="ARBA" id="ARBA00022777"/>
    </source>
</evidence>
<comment type="function">
    <text evidence="14">Member of a two-component regulatory system.</text>
</comment>
<evidence type="ECO:0000256" key="12">
    <source>
        <dbReference type="ARBA" id="ARBA00023012"/>
    </source>
</evidence>
<dbReference type="SUPFAM" id="SSF55874">
    <property type="entry name" value="ATPase domain of HSP90 chaperone/DNA topoisomerase II/histidine kinase"/>
    <property type="match status" value="1"/>
</dbReference>
<feature type="domain" description="Histidine kinase" evidence="15">
    <location>
        <begin position="242"/>
        <end position="455"/>
    </location>
</feature>
<evidence type="ECO:0000256" key="3">
    <source>
        <dbReference type="ARBA" id="ARBA00022475"/>
    </source>
</evidence>
<dbReference type="InterPro" id="IPR050428">
    <property type="entry name" value="TCS_sensor_his_kinase"/>
</dbReference>
<dbReference type="CDD" id="cd00082">
    <property type="entry name" value="HisKA"/>
    <property type="match status" value="1"/>
</dbReference>
<proteinExistence type="predicted"/>